<dbReference type="NCBIfam" id="TIGR00125">
    <property type="entry name" value="cyt_tran_rel"/>
    <property type="match status" value="1"/>
</dbReference>
<evidence type="ECO:0000256" key="7">
    <source>
        <dbReference type="ARBA" id="ARBA00022741"/>
    </source>
</evidence>
<gene>
    <name evidence="11" type="primary">nadD</name>
    <name evidence="13" type="ORF">HY730_08625</name>
</gene>
<keyword evidence="5 11" id="KW-0808">Transferase</keyword>
<dbReference type="GO" id="GO:0009435">
    <property type="term" value="P:NAD+ biosynthetic process"/>
    <property type="evidence" value="ECO:0007669"/>
    <property type="project" value="UniProtKB-UniRule"/>
</dbReference>
<evidence type="ECO:0000313" key="14">
    <source>
        <dbReference type="Proteomes" id="UP000772181"/>
    </source>
</evidence>
<comment type="similarity">
    <text evidence="3 11">Belongs to the NadD family.</text>
</comment>
<comment type="pathway">
    <text evidence="2 11">Cofactor biosynthesis; NAD(+) biosynthesis; deamido-NAD(+) from nicotinate D-ribonucleotide: step 1/1.</text>
</comment>
<accession>A0A933GPE4</accession>
<dbReference type="CDD" id="cd02165">
    <property type="entry name" value="NMNAT"/>
    <property type="match status" value="1"/>
</dbReference>
<dbReference type="InterPro" id="IPR004821">
    <property type="entry name" value="Cyt_trans-like"/>
</dbReference>
<dbReference type="EC" id="2.7.7.18" evidence="11"/>
<dbReference type="EMBL" id="JACQWF010000379">
    <property type="protein sequence ID" value="MBI4596424.1"/>
    <property type="molecule type" value="Genomic_DNA"/>
</dbReference>
<comment type="caution">
    <text evidence="13">The sequence shown here is derived from an EMBL/GenBank/DDBJ whole genome shotgun (WGS) entry which is preliminary data.</text>
</comment>
<evidence type="ECO:0000256" key="2">
    <source>
        <dbReference type="ARBA" id="ARBA00005019"/>
    </source>
</evidence>
<comment type="function">
    <text evidence="1 11">Catalyzes the reversible adenylation of nicotinate mononucleotide (NaMN) to nicotinic acid adenine dinucleotide (NaAD).</text>
</comment>
<dbReference type="InterPro" id="IPR014729">
    <property type="entry name" value="Rossmann-like_a/b/a_fold"/>
</dbReference>
<sequence length="228" mass="26234">MRLGVLGGTFNPIHLGHLSAADDILDIFKLDKVVFIPSARPPHKEIKKVADPFDRLVMTILATLSHPKWAVSAMELNREGKSYSIETINGLKQEYGEKVDLYFIVGIDAFLEVSTWKKANELLRSCNFIVMSRPGYCLDGLLETLEKTVTTKYNQLKFYPFKSKEFDNLESIQVYQSPYLIFLAPITRLDISSTQIRERIIHGRTIKYLVPPLVEEYIRKKGLYKEEM</sequence>
<organism evidence="13 14">
    <name type="scientific">Tectimicrobiota bacterium</name>
    <dbReference type="NCBI Taxonomy" id="2528274"/>
    <lineage>
        <taxon>Bacteria</taxon>
        <taxon>Pseudomonadati</taxon>
        <taxon>Nitrospinota/Tectimicrobiota group</taxon>
        <taxon>Candidatus Tectimicrobiota</taxon>
    </lineage>
</organism>
<protein>
    <recommendedName>
        <fullName evidence="11">Probable nicotinate-nucleotide adenylyltransferase</fullName>
        <ecNumber evidence="11">2.7.7.18</ecNumber>
    </recommendedName>
    <alternativeName>
        <fullName evidence="11">Deamido-NAD(+) diphosphorylase</fullName>
    </alternativeName>
    <alternativeName>
        <fullName evidence="11">Deamido-NAD(+) pyrophosphorylase</fullName>
    </alternativeName>
    <alternativeName>
        <fullName evidence="11">Nicotinate mononucleotide adenylyltransferase</fullName>
        <shortName evidence="11">NaMN adenylyltransferase</shortName>
    </alternativeName>
</protein>
<comment type="catalytic activity">
    <reaction evidence="10 11">
        <text>nicotinate beta-D-ribonucleotide + ATP + H(+) = deamido-NAD(+) + diphosphate</text>
        <dbReference type="Rhea" id="RHEA:22860"/>
        <dbReference type="ChEBI" id="CHEBI:15378"/>
        <dbReference type="ChEBI" id="CHEBI:30616"/>
        <dbReference type="ChEBI" id="CHEBI:33019"/>
        <dbReference type="ChEBI" id="CHEBI:57502"/>
        <dbReference type="ChEBI" id="CHEBI:58437"/>
        <dbReference type="EC" id="2.7.7.18"/>
    </reaction>
</comment>
<dbReference type="SUPFAM" id="SSF52374">
    <property type="entry name" value="Nucleotidylyl transferase"/>
    <property type="match status" value="1"/>
</dbReference>
<feature type="domain" description="Cytidyltransferase-like" evidence="12">
    <location>
        <begin position="5"/>
        <end position="199"/>
    </location>
</feature>
<dbReference type="Proteomes" id="UP000772181">
    <property type="component" value="Unassembled WGS sequence"/>
</dbReference>
<evidence type="ECO:0000256" key="11">
    <source>
        <dbReference type="HAMAP-Rule" id="MF_00244"/>
    </source>
</evidence>
<evidence type="ECO:0000256" key="8">
    <source>
        <dbReference type="ARBA" id="ARBA00022840"/>
    </source>
</evidence>
<dbReference type="GO" id="GO:0004515">
    <property type="term" value="F:nicotinate-nucleotide adenylyltransferase activity"/>
    <property type="evidence" value="ECO:0007669"/>
    <property type="project" value="UniProtKB-UniRule"/>
</dbReference>
<dbReference type="Pfam" id="PF01467">
    <property type="entry name" value="CTP_transf_like"/>
    <property type="match status" value="1"/>
</dbReference>
<name>A0A933GPE4_UNCTE</name>
<keyword evidence="8 11" id="KW-0067">ATP-binding</keyword>
<keyword evidence="6 11" id="KW-0548">Nucleotidyltransferase</keyword>
<dbReference type="InterPro" id="IPR005248">
    <property type="entry name" value="NadD/NMNAT"/>
</dbReference>
<evidence type="ECO:0000256" key="5">
    <source>
        <dbReference type="ARBA" id="ARBA00022679"/>
    </source>
</evidence>
<dbReference type="Gene3D" id="3.40.50.620">
    <property type="entry name" value="HUPs"/>
    <property type="match status" value="1"/>
</dbReference>
<dbReference type="PANTHER" id="PTHR39321:SF3">
    <property type="entry name" value="PHOSPHOPANTETHEINE ADENYLYLTRANSFERASE"/>
    <property type="match status" value="1"/>
</dbReference>
<keyword evidence="7 11" id="KW-0547">Nucleotide-binding</keyword>
<keyword evidence="9 11" id="KW-0520">NAD</keyword>
<evidence type="ECO:0000313" key="13">
    <source>
        <dbReference type="EMBL" id="MBI4596424.1"/>
    </source>
</evidence>
<dbReference type="GO" id="GO:0005524">
    <property type="term" value="F:ATP binding"/>
    <property type="evidence" value="ECO:0007669"/>
    <property type="project" value="UniProtKB-KW"/>
</dbReference>
<dbReference type="NCBIfam" id="TIGR00482">
    <property type="entry name" value="nicotinate (nicotinamide) nucleotide adenylyltransferase"/>
    <property type="match status" value="1"/>
</dbReference>
<evidence type="ECO:0000256" key="9">
    <source>
        <dbReference type="ARBA" id="ARBA00023027"/>
    </source>
</evidence>
<evidence type="ECO:0000256" key="10">
    <source>
        <dbReference type="ARBA" id="ARBA00048721"/>
    </source>
</evidence>
<dbReference type="AlphaFoldDB" id="A0A933GPE4"/>
<evidence type="ECO:0000256" key="1">
    <source>
        <dbReference type="ARBA" id="ARBA00002324"/>
    </source>
</evidence>
<evidence type="ECO:0000259" key="12">
    <source>
        <dbReference type="Pfam" id="PF01467"/>
    </source>
</evidence>
<reference evidence="13" key="1">
    <citation type="submission" date="2020-07" db="EMBL/GenBank/DDBJ databases">
        <title>Huge and variable diversity of episymbiotic CPR bacteria and DPANN archaea in groundwater ecosystems.</title>
        <authorList>
            <person name="He C.Y."/>
            <person name="Keren R."/>
            <person name="Whittaker M."/>
            <person name="Farag I.F."/>
            <person name="Doudna J."/>
            <person name="Cate J.H.D."/>
            <person name="Banfield J.F."/>
        </authorList>
    </citation>
    <scope>NUCLEOTIDE SEQUENCE</scope>
    <source>
        <strain evidence="13">NC_groundwater_1482_Ag_S-0.65um_47_24</strain>
    </source>
</reference>
<keyword evidence="4 11" id="KW-0662">Pyridine nucleotide biosynthesis</keyword>
<dbReference type="NCBIfam" id="NF000840">
    <property type="entry name" value="PRK00071.1-3"/>
    <property type="match status" value="1"/>
</dbReference>
<evidence type="ECO:0000256" key="4">
    <source>
        <dbReference type="ARBA" id="ARBA00022642"/>
    </source>
</evidence>
<evidence type="ECO:0000256" key="3">
    <source>
        <dbReference type="ARBA" id="ARBA00009014"/>
    </source>
</evidence>
<proteinExistence type="inferred from homology"/>
<evidence type="ECO:0000256" key="6">
    <source>
        <dbReference type="ARBA" id="ARBA00022695"/>
    </source>
</evidence>
<dbReference type="HAMAP" id="MF_00244">
    <property type="entry name" value="NaMN_adenylyltr"/>
    <property type="match status" value="1"/>
</dbReference>
<dbReference type="PANTHER" id="PTHR39321">
    <property type="entry name" value="NICOTINATE-NUCLEOTIDE ADENYLYLTRANSFERASE-RELATED"/>
    <property type="match status" value="1"/>
</dbReference>